<evidence type="ECO:0000256" key="12">
    <source>
        <dbReference type="NCBIfam" id="TIGR00131"/>
    </source>
</evidence>
<accession>A0A494ZVA4</accession>
<comment type="pathway">
    <text evidence="11">Carbohydrate metabolism; galactose metabolism.</text>
</comment>
<evidence type="ECO:0000313" key="17">
    <source>
        <dbReference type="Proteomes" id="UP000269301"/>
    </source>
</evidence>
<comment type="function">
    <text evidence="11">Catalyzes the transfer of the gamma-phosphate of ATP to D-galactose to form alpha-D-galactose-1-phosphate (Gal-1-P).</text>
</comment>
<dbReference type="PROSITE" id="PS00106">
    <property type="entry name" value="GALACTOKINASE"/>
    <property type="match status" value="1"/>
</dbReference>
<feature type="domain" description="GHMP kinase C-terminal" evidence="14">
    <location>
        <begin position="287"/>
        <end position="367"/>
    </location>
</feature>
<dbReference type="GO" id="GO:0006012">
    <property type="term" value="P:galactose metabolic process"/>
    <property type="evidence" value="ECO:0007669"/>
    <property type="project" value="UniProtKB-UniRule"/>
</dbReference>
<dbReference type="Pfam" id="PF00288">
    <property type="entry name" value="GHMP_kinases_N"/>
    <property type="match status" value="1"/>
</dbReference>
<comment type="similarity">
    <text evidence="1 11">Belongs to the GHMP kinase family. GalK subfamily.</text>
</comment>
<dbReference type="InterPro" id="IPR019741">
    <property type="entry name" value="Galactokinase_CS"/>
</dbReference>
<dbReference type="Gene3D" id="3.30.230.10">
    <property type="match status" value="1"/>
</dbReference>
<evidence type="ECO:0000256" key="9">
    <source>
        <dbReference type="ARBA" id="ARBA00023144"/>
    </source>
</evidence>
<dbReference type="GO" id="GO:0000287">
    <property type="term" value="F:magnesium ion binding"/>
    <property type="evidence" value="ECO:0007669"/>
    <property type="project" value="UniProtKB-UniRule"/>
</dbReference>
<name>A0A494ZVA4_9BACI</name>
<keyword evidence="10 11" id="KW-0119">Carbohydrate metabolism</keyword>
<evidence type="ECO:0000259" key="13">
    <source>
        <dbReference type="Pfam" id="PF00288"/>
    </source>
</evidence>
<dbReference type="GO" id="GO:0005829">
    <property type="term" value="C:cytosol"/>
    <property type="evidence" value="ECO:0007669"/>
    <property type="project" value="TreeGrafter"/>
</dbReference>
<evidence type="ECO:0000256" key="8">
    <source>
        <dbReference type="ARBA" id="ARBA00022842"/>
    </source>
</evidence>
<dbReference type="SUPFAM" id="SSF55060">
    <property type="entry name" value="GHMP Kinase, C-terminal domain"/>
    <property type="match status" value="1"/>
</dbReference>
<dbReference type="HAMAP" id="MF_00246">
    <property type="entry name" value="Galactokinase"/>
    <property type="match status" value="1"/>
</dbReference>
<feature type="binding site" evidence="11">
    <location>
        <position position="132"/>
    </location>
    <ligand>
        <name>Mg(2+)</name>
        <dbReference type="ChEBI" id="CHEBI:18420"/>
    </ligand>
</feature>
<dbReference type="InterPro" id="IPR036554">
    <property type="entry name" value="GHMP_kinase_C_sf"/>
</dbReference>
<reference evidence="16 17" key="1">
    <citation type="journal article" date="2016" name="Int. J. Syst. Evol. Microbiol.">
        <title>Oceanobacillus halophilus sp. nov., a novel moderately halophilic bacterium from a hypersaline lake.</title>
        <authorList>
            <person name="Amoozegar M.A."/>
            <person name="Bagheri M."/>
            <person name="Makhdoumi A."/>
            <person name="Nikou M.M."/>
            <person name="Fazeli S.A.S."/>
            <person name="Schumann P."/>
            <person name="Sproer C."/>
            <person name="Sanchez-Porro C."/>
            <person name="Ventosa A."/>
        </authorList>
    </citation>
    <scope>NUCLEOTIDE SEQUENCE [LARGE SCALE GENOMIC DNA]</scope>
    <source>
        <strain evidence="16 17">DSM 23996</strain>
    </source>
</reference>
<evidence type="ECO:0000256" key="6">
    <source>
        <dbReference type="ARBA" id="ARBA00022777"/>
    </source>
</evidence>
<dbReference type="Pfam" id="PF10509">
    <property type="entry name" value="GalKase_gal_bdg"/>
    <property type="match status" value="1"/>
</dbReference>
<feature type="binding site" evidence="11">
    <location>
        <begin position="126"/>
        <end position="132"/>
    </location>
    <ligand>
        <name>ATP</name>
        <dbReference type="ChEBI" id="CHEBI:30616"/>
    </ligand>
</feature>
<feature type="site" description="Transition state stabilizer" evidence="11">
    <location>
        <position position="29"/>
    </location>
</feature>
<dbReference type="UniPathway" id="UPA00214"/>
<feature type="domain" description="GHMP kinase N-terminal" evidence="13">
    <location>
        <begin position="95"/>
        <end position="184"/>
    </location>
</feature>
<dbReference type="PRINTS" id="PR00473">
    <property type="entry name" value="GALCTOKINASE"/>
</dbReference>
<keyword evidence="17" id="KW-1185">Reference proteome</keyword>
<evidence type="ECO:0000256" key="1">
    <source>
        <dbReference type="ARBA" id="ARBA00006566"/>
    </source>
</evidence>
<keyword evidence="8 11" id="KW-0460">Magnesium</keyword>
<dbReference type="Proteomes" id="UP000269301">
    <property type="component" value="Unassembled WGS sequence"/>
</dbReference>
<dbReference type="NCBIfam" id="NF003705">
    <property type="entry name" value="PRK05322.1"/>
    <property type="match status" value="1"/>
</dbReference>
<dbReference type="OrthoDB" id="250531at2"/>
<comment type="catalytic activity">
    <reaction evidence="11">
        <text>alpha-D-galactose + ATP = alpha-D-galactose 1-phosphate + ADP + H(+)</text>
        <dbReference type="Rhea" id="RHEA:13553"/>
        <dbReference type="ChEBI" id="CHEBI:15378"/>
        <dbReference type="ChEBI" id="CHEBI:28061"/>
        <dbReference type="ChEBI" id="CHEBI:30616"/>
        <dbReference type="ChEBI" id="CHEBI:58336"/>
        <dbReference type="ChEBI" id="CHEBI:456216"/>
        <dbReference type="EC" id="2.7.1.6"/>
    </reaction>
</comment>
<keyword evidence="5 11" id="KW-0547">Nucleotide-binding</keyword>
<dbReference type="InterPro" id="IPR022963">
    <property type="entry name" value="Galactokinase_bac"/>
</dbReference>
<gene>
    <name evidence="11" type="primary">galK</name>
    <name evidence="16" type="ORF">D8M06_16155</name>
</gene>
<keyword evidence="6 11" id="KW-0418">Kinase</keyword>
<dbReference type="FunFam" id="3.30.70.890:FF:000001">
    <property type="entry name" value="Galactokinase"/>
    <property type="match status" value="1"/>
</dbReference>
<dbReference type="PANTHER" id="PTHR10457">
    <property type="entry name" value="MEVALONATE KINASE/GALACTOKINASE"/>
    <property type="match status" value="1"/>
</dbReference>
<dbReference type="PIRSF" id="PIRSF000530">
    <property type="entry name" value="Galactokinase"/>
    <property type="match status" value="1"/>
</dbReference>
<dbReference type="Gene3D" id="3.30.70.890">
    <property type="entry name" value="GHMP kinase, C-terminal domain"/>
    <property type="match status" value="1"/>
</dbReference>
<dbReference type="InterPro" id="IPR014721">
    <property type="entry name" value="Ribsml_uS5_D2-typ_fold_subgr"/>
</dbReference>
<dbReference type="InterPro" id="IPR020568">
    <property type="entry name" value="Ribosomal_Su5_D2-typ_SF"/>
</dbReference>
<evidence type="ECO:0000256" key="4">
    <source>
        <dbReference type="ARBA" id="ARBA00022723"/>
    </source>
</evidence>
<feature type="binding site" evidence="11">
    <location>
        <begin position="35"/>
        <end position="38"/>
    </location>
    <ligand>
        <name>substrate</name>
    </ligand>
</feature>
<keyword evidence="3 11" id="KW-0808">Transferase</keyword>
<evidence type="ECO:0000313" key="16">
    <source>
        <dbReference type="EMBL" id="RKQ30222.1"/>
    </source>
</evidence>
<proteinExistence type="inferred from homology"/>
<feature type="active site" description="Proton acceptor" evidence="11">
    <location>
        <position position="176"/>
    </location>
</feature>
<dbReference type="GO" id="GO:0004335">
    <property type="term" value="F:galactokinase activity"/>
    <property type="evidence" value="ECO:0007669"/>
    <property type="project" value="UniProtKB-UniRule"/>
</dbReference>
<feature type="binding site" evidence="11">
    <location>
        <position position="164"/>
    </location>
    <ligand>
        <name>Mg(2+)</name>
        <dbReference type="ChEBI" id="CHEBI:18420"/>
    </ligand>
</feature>
<keyword evidence="9 11" id="KW-0299">Galactose metabolism</keyword>
<keyword evidence="7 11" id="KW-0067">ATP-binding</keyword>
<feature type="binding site" evidence="11">
    <location>
        <position position="69"/>
    </location>
    <ligand>
        <name>ATP</name>
        <dbReference type="ChEBI" id="CHEBI:30616"/>
    </ligand>
</feature>
<dbReference type="InterPro" id="IPR006206">
    <property type="entry name" value="Mevalonate/galactokinase"/>
</dbReference>
<comment type="subcellular location">
    <subcellularLocation>
        <location evidence="11">Cytoplasm</location>
    </subcellularLocation>
</comment>
<evidence type="ECO:0000256" key="10">
    <source>
        <dbReference type="ARBA" id="ARBA00023277"/>
    </source>
</evidence>
<dbReference type="PROSITE" id="PS00627">
    <property type="entry name" value="GHMP_KINASES_ATP"/>
    <property type="match status" value="1"/>
</dbReference>
<sequence>MKTESKLIKEFQSIFHTTQSPRVFFAPGRINLIGEHTDYNGGHVFPASISYGTYALGATRNDQKLRFYSLNFPEKGIIECDLQDLDYKEENDWANYPKGMFLLLKQAGYTISNGADILFHGNIPNGAGLSSSASIELVTGALVEGLYNQTIDSLEMIKLGQKVENDYIGVNSGIMDQFAIGMGKKDHAILLNCDTLDYHYAPINLADHVIMIINTNKKRSLAGSKYNERRRECEAALTDLQKELNIHSLGELSKGEFERKKHLITNKVNQKRAKHAVYENARTLEAFDKLQQGDLDAFGKLMNCSHISLRDDYEVTGKELDTIAEAAWDQEGVLGARMTGAGFGGCAIAIVERDKAEAFEKNVNAIYREEVGYEATFYTAAIGDGTKEITEATGGLLQ</sequence>
<evidence type="ECO:0000259" key="14">
    <source>
        <dbReference type="Pfam" id="PF08544"/>
    </source>
</evidence>
<comment type="caution">
    <text evidence="16">The sequence shown here is derived from an EMBL/GenBank/DDBJ whole genome shotgun (WGS) entry which is preliminary data.</text>
</comment>
<dbReference type="InterPro" id="IPR019539">
    <property type="entry name" value="GalKase_N"/>
</dbReference>
<dbReference type="EC" id="2.7.1.6" evidence="11 12"/>
<keyword evidence="2 11" id="KW-0963">Cytoplasm</keyword>
<evidence type="ECO:0000256" key="7">
    <source>
        <dbReference type="ARBA" id="ARBA00022840"/>
    </source>
</evidence>
<evidence type="ECO:0000256" key="3">
    <source>
        <dbReference type="ARBA" id="ARBA00022679"/>
    </source>
</evidence>
<dbReference type="InterPro" id="IPR013750">
    <property type="entry name" value="GHMP_kinase_C_dom"/>
</dbReference>
<evidence type="ECO:0000256" key="11">
    <source>
        <dbReference type="HAMAP-Rule" id="MF_00246"/>
    </source>
</evidence>
<dbReference type="SUPFAM" id="SSF54211">
    <property type="entry name" value="Ribosomal protein S5 domain 2-like"/>
    <property type="match status" value="1"/>
</dbReference>
<dbReference type="EMBL" id="RBZP01000019">
    <property type="protein sequence ID" value="RKQ30222.1"/>
    <property type="molecule type" value="Genomic_DNA"/>
</dbReference>
<dbReference type="PANTHER" id="PTHR10457:SF7">
    <property type="entry name" value="GALACTOKINASE-RELATED"/>
    <property type="match status" value="1"/>
</dbReference>
<keyword evidence="4 11" id="KW-0479">Metal-binding</keyword>
<feature type="binding site" evidence="11">
    <location>
        <position position="226"/>
    </location>
    <ligand>
        <name>substrate</name>
    </ligand>
</feature>
<dbReference type="Pfam" id="PF08544">
    <property type="entry name" value="GHMP_kinases_C"/>
    <property type="match status" value="1"/>
</dbReference>
<protein>
    <recommendedName>
        <fullName evidence="11 12">Galactokinase</fullName>
        <ecNumber evidence="11 12">2.7.1.6</ecNumber>
    </recommendedName>
    <alternativeName>
        <fullName evidence="11">Galactose kinase</fullName>
    </alternativeName>
</protein>
<dbReference type="GO" id="GO:0005524">
    <property type="term" value="F:ATP binding"/>
    <property type="evidence" value="ECO:0007669"/>
    <property type="project" value="UniProtKB-UniRule"/>
</dbReference>
<dbReference type="RefSeq" id="WP_121205622.1">
    <property type="nucleotide sequence ID" value="NZ_RBZP01000019.1"/>
</dbReference>
<dbReference type="InterPro" id="IPR006204">
    <property type="entry name" value="GHMP_kinase_N_dom"/>
</dbReference>
<organism evidence="16 17">
    <name type="scientific">Oceanobacillus halophilus</name>
    <dbReference type="NCBI Taxonomy" id="930130"/>
    <lineage>
        <taxon>Bacteria</taxon>
        <taxon>Bacillati</taxon>
        <taxon>Bacillota</taxon>
        <taxon>Bacilli</taxon>
        <taxon>Bacillales</taxon>
        <taxon>Bacillaceae</taxon>
        <taxon>Oceanobacillus</taxon>
    </lineage>
</organism>
<dbReference type="FunFam" id="3.30.230.10:FF:000017">
    <property type="entry name" value="Galactokinase"/>
    <property type="match status" value="1"/>
</dbReference>
<dbReference type="InterPro" id="IPR000705">
    <property type="entry name" value="Galactokinase"/>
</dbReference>
<evidence type="ECO:0000256" key="2">
    <source>
        <dbReference type="ARBA" id="ARBA00022490"/>
    </source>
</evidence>
<dbReference type="InterPro" id="IPR006203">
    <property type="entry name" value="GHMP_knse_ATP-bd_CS"/>
</dbReference>
<evidence type="ECO:0000259" key="15">
    <source>
        <dbReference type="Pfam" id="PF10509"/>
    </source>
</evidence>
<evidence type="ECO:0000256" key="5">
    <source>
        <dbReference type="ARBA" id="ARBA00022741"/>
    </source>
</evidence>
<feature type="domain" description="Galactokinase N-terminal" evidence="15">
    <location>
        <begin position="9"/>
        <end position="57"/>
    </location>
</feature>
<dbReference type="AlphaFoldDB" id="A0A494ZVA4"/>
<dbReference type="PRINTS" id="PR00959">
    <property type="entry name" value="MEVGALKINASE"/>
</dbReference>
<dbReference type="NCBIfam" id="TIGR00131">
    <property type="entry name" value="gal_kin"/>
    <property type="match status" value="1"/>
</dbReference>